<evidence type="ECO:0000256" key="5">
    <source>
        <dbReference type="ARBA" id="ARBA00022679"/>
    </source>
</evidence>
<dbReference type="PhylomeDB" id="A0A1B0FQP9"/>
<evidence type="ECO:0000256" key="9">
    <source>
        <dbReference type="ARBA" id="ARBA00023136"/>
    </source>
</evidence>
<protein>
    <recommendedName>
        <fullName evidence="2">chitin synthase</fullName>
        <ecNumber evidence="2">2.4.1.16</ecNumber>
    </recommendedName>
</protein>
<dbReference type="GO" id="GO:0006031">
    <property type="term" value="P:chitin biosynthetic process"/>
    <property type="evidence" value="ECO:0007669"/>
    <property type="project" value="TreeGrafter"/>
</dbReference>
<evidence type="ECO:0000256" key="8">
    <source>
        <dbReference type="ARBA" id="ARBA00023054"/>
    </source>
</evidence>
<dbReference type="InterPro" id="IPR055120">
    <property type="entry name" value="Chs-1/2_IV_N"/>
</dbReference>
<dbReference type="Pfam" id="PF00083">
    <property type="entry name" value="Sugar_tr"/>
    <property type="match status" value="1"/>
</dbReference>
<dbReference type="EC" id="2.4.1.16" evidence="2"/>
<feature type="transmembrane region" description="Helical" evidence="14">
    <location>
        <begin position="483"/>
        <end position="509"/>
    </location>
</feature>
<dbReference type="InterPro" id="IPR029044">
    <property type="entry name" value="Nucleotide-diphossugar_trans"/>
</dbReference>
<name>A0A1B0FQP9_GLOMM</name>
<feature type="transmembrane region" description="Helical" evidence="14">
    <location>
        <begin position="660"/>
        <end position="678"/>
    </location>
</feature>
<comment type="catalytic activity">
    <reaction evidence="12">
        <text>[(1-&gt;4)-N-acetyl-beta-D-glucosaminyl](n) + UDP-N-acetyl-alpha-D-glucosamine = [(1-&gt;4)-N-acetyl-beta-D-glucosaminyl](n+1) + UDP + H(+)</text>
        <dbReference type="Rhea" id="RHEA:16637"/>
        <dbReference type="Rhea" id="RHEA-COMP:9593"/>
        <dbReference type="Rhea" id="RHEA-COMP:9595"/>
        <dbReference type="ChEBI" id="CHEBI:15378"/>
        <dbReference type="ChEBI" id="CHEBI:17029"/>
        <dbReference type="ChEBI" id="CHEBI:57705"/>
        <dbReference type="ChEBI" id="CHEBI:58223"/>
        <dbReference type="EC" id="2.4.1.16"/>
    </reaction>
</comment>
<feature type="transmembrane region" description="Helical" evidence="14">
    <location>
        <begin position="1376"/>
        <end position="1398"/>
    </location>
</feature>
<evidence type="ECO:0000256" key="10">
    <source>
        <dbReference type="ARBA" id="ARBA00023180"/>
    </source>
</evidence>
<keyword evidence="17" id="KW-1185">Reference proteome</keyword>
<keyword evidence="5" id="KW-0808">Transferase</keyword>
<dbReference type="GO" id="GO:0004100">
    <property type="term" value="F:chitin synthase activity"/>
    <property type="evidence" value="ECO:0007669"/>
    <property type="project" value="UniProtKB-EC"/>
</dbReference>
<dbReference type="Gene3D" id="1.20.1250.20">
    <property type="entry name" value="MFS general substrate transporter like domains"/>
    <property type="match status" value="2"/>
</dbReference>
<feature type="transmembrane region" description="Helical" evidence="14">
    <location>
        <begin position="240"/>
        <end position="261"/>
    </location>
</feature>
<dbReference type="CDD" id="cd04190">
    <property type="entry name" value="Chitin_synth_C"/>
    <property type="match status" value="1"/>
</dbReference>
<sequence>MIDNELNEESEVRAKETANESTLDAILVRIGEFGRFQLFNYVLLCLPMIFNAFQSISYVFTASSVVYRCNVTLCDSARSEYWEQWLSFTIPSTNSNFDQCHHYAIINSSDMQLKCSAENFNSSQLENCYDYKFRDHEYTIANEFNFFCSNEWKLTMAGTFNNIGQFIGIPLGGLLADKFGRRTMLAIGGFLSSIMGLIKSFATNYSMFLTFETFDMIVGSTLYPTAFLLAIELVGPKRRVAAATIITMFYPLGEALLGVFAKQFQNWRILLRVLYAPAILHIFLLILLPESVRWLLSQGKERKAVAVLGEAAHVNGKFIPELNFINLMESNKQKLEDNAEEIYPIKDAIKVFFWRIANCSLCWFTHTLIALGLSLTSVNLGDGEGVELTLFLIGKFAITCSFQILYFFTSEIFPTKVRNSLLSLCSMIGRFGSMLAPQTPLLVNKNKERPPLWDSFQDPPSKRATGSAANWSKLGVVLKVFKILTYLLVFVVMLGTAVISKVSFIFMAAQISFKDNVTYCQTIEPNENFEANLPAVERIAWIWALIFSFAAPEVFTFFRSLRICVFKDVKSPTWLEVVLVISFELLHVAGLSVLIFYVYPRIDSIRAVFLCNGVCFIPSVLNILMGTRIRGKSIAVYSISLLALIAQASTFVVWPAINDSMAMQILVVPLILISFRWWENYINSYSSIVNLIKLVRRTKSRYHTYLYLSPVKILLFTLTAFALTGQPMEDYFTKFTQAWKPHDIVIKKISLGIIDSHNLSQPPSLSTFSSGLILPSAHLLTTELSTIQYNHHQQFIVQSNPNAVVSLLLSQVLSSYLCYIFGKFACKIKIQEFSFALPISLATPLSAATIVILIWLRETDVCSFNDYLPNYLSFRVPVLDDDNDDYAGKPLQWRRLGNAFTKDYVWLWILWWLSQLWITKHIWSPKNDKNLPTEKLFICPWYSGFFIEQCITMNRRIADWNEDYLSIKSESPSPNGNGTTDILETDKIPQLIVCATMWHETQDEMMEFLKSIVRLDEDQCARRMAKIYINSGKADDEYYELETNIFFDDAFVLDEKCMENPKNPPLNEYVKLLITSIEKAAFEVYGVQIKIKSPVKIETPYGGRLVWTLPGRSKMIAHLKNKDKIRHKKRWSQVMYMYYLLGFRIMELENVSAKRKAVIAENTFLLALDGDIDFQPQAVQLLIDRMKAIDELGAACGRIHPVGRGPMVWYQIFEYAIGHWLQKATEHVIGCVLCSPGCFSLFRGSALMENSVMKKYTTVSQEPMHYVQYDQGEDRWLCTLILKQGLRVEYSAASDAYTHSPEMFNEFYNQRRRWVPSTIANIFDLLSDADLVIKNNSSISMPYIVYQAMLMVGTVLGPGTIFLMMVGALVTVFSTGIWNAFLWNFIPLLTFILSCIYLKQKYQLLLAFVISSLYCLVMMAVLIGIIIQIIDDGPLAPASLFFLLVFLQIFIAGLVHPQEVAALICGFIYYITIPSMYMLLLIYSVFNMNDVSWGTREVAPKKEDESSAPSQQLDENNKEKDYLPGWINDPLLVDSELGEISLREKRFWKELIKLYLRPLFHTKEKKLEIADSLRELRNMFAFAFVMINSIFVLVVFLLQLKKDYLHLEWPIDPIDFITYDDINSQIYIYRRYKELDPIGLCFVVFFGLILIIQFIAMFFHRFATISQLLATTKLDWFRTSSALTEEDAAQEIRGNAVHIAHQLQRPKRLDDDDDEDDDDAVSDFGRANDDSNDGAVRMARRQTIFKLHESRNKNQYDYSDLPRNFERRFFGDDDINVKHISMSRKSLMMLNKTRFVTKRRLTEQVRCNTDFNRCPPQECYDNIAFDDSTKV</sequence>
<dbReference type="GO" id="GO:0022857">
    <property type="term" value="F:transmembrane transporter activity"/>
    <property type="evidence" value="ECO:0007669"/>
    <property type="project" value="InterPro"/>
</dbReference>
<evidence type="ECO:0000256" key="14">
    <source>
        <dbReference type="SAM" id="Phobius"/>
    </source>
</evidence>
<comment type="similarity">
    <text evidence="11">Belongs to the chitin synthase family. Class IV subfamily.</text>
</comment>
<dbReference type="Proteomes" id="UP000092444">
    <property type="component" value="Unassembled WGS sequence"/>
</dbReference>
<feature type="transmembrane region" description="Helical" evidence="14">
    <location>
        <begin position="634"/>
        <end position="654"/>
    </location>
</feature>
<reference evidence="16" key="1">
    <citation type="submission" date="2020-05" db="UniProtKB">
        <authorList>
            <consortium name="EnsemblMetazoa"/>
        </authorList>
    </citation>
    <scope>IDENTIFICATION</scope>
    <source>
        <strain evidence="16">Yale</strain>
    </source>
</reference>
<feature type="transmembrane region" description="Helical" evidence="14">
    <location>
        <begin position="573"/>
        <end position="599"/>
    </location>
</feature>
<dbReference type="PROSITE" id="PS00216">
    <property type="entry name" value="SUGAR_TRANSPORT_1"/>
    <property type="match status" value="1"/>
</dbReference>
<feature type="transmembrane region" description="Helical" evidence="14">
    <location>
        <begin position="273"/>
        <end position="296"/>
    </location>
</feature>
<dbReference type="EMBL" id="CCAG010001599">
    <property type="status" value="NOT_ANNOTATED_CDS"/>
    <property type="molecule type" value="Genomic_DNA"/>
</dbReference>
<evidence type="ECO:0000256" key="4">
    <source>
        <dbReference type="ARBA" id="ARBA00022676"/>
    </source>
</evidence>
<feature type="transmembrane region" description="Helical" evidence="14">
    <location>
        <begin position="803"/>
        <end position="821"/>
    </location>
</feature>
<feature type="transmembrane region" description="Helical" evidence="14">
    <location>
        <begin position="1579"/>
        <end position="1598"/>
    </location>
</feature>
<dbReference type="InterPro" id="IPR005829">
    <property type="entry name" value="Sugar_transporter_CS"/>
</dbReference>
<keyword evidence="7 14" id="KW-1133">Transmembrane helix</keyword>
<comment type="subcellular location">
    <subcellularLocation>
        <location evidence="1">Cell membrane</location>
        <topology evidence="1">Multi-pass membrane protein</topology>
    </subcellularLocation>
</comment>
<feature type="transmembrane region" description="Helical" evidence="14">
    <location>
        <begin position="184"/>
        <end position="202"/>
    </location>
</feature>
<dbReference type="InterPro" id="IPR004835">
    <property type="entry name" value="Chitin_synth"/>
</dbReference>
<feature type="transmembrane region" description="Helical" evidence="14">
    <location>
        <begin position="833"/>
        <end position="856"/>
    </location>
</feature>
<dbReference type="FunFam" id="3.90.550.10:FF:000139">
    <property type="entry name" value="Chitin synthase 8"/>
    <property type="match status" value="1"/>
</dbReference>
<feature type="transmembrane region" description="Helical" evidence="14">
    <location>
        <begin position="38"/>
        <end position="60"/>
    </location>
</feature>
<dbReference type="STRING" id="37546.A0A1B0FQP9"/>
<dbReference type="PANTHER" id="PTHR22914:SF14">
    <property type="entry name" value="CHITIN SYNTHASE"/>
    <property type="match status" value="1"/>
</dbReference>
<keyword evidence="8" id="KW-0175">Coiled coil</keyword>
<dbReference type="EnsemblMetazoa" id="GMOY006296-RA">
    <property type="protein sequence ID" value="GMOY006296-PA"/>
    <property type="gene ID" value="GMOY006296"/>
</dbReference>
<feature type="domain" description="Chitin synthase chs-1/2 N-terminal putative transporter" evidence="15">
    <location>
        <begin position="477"/>
        <end position="722"/>
    </location>
</feature>
<feature type="transmembrane region" description="Helical" evidence="14">
    <location>
        <begin position="540"/>
        <end position="561"/>
    </location>
</feature>
<dbReference type="PANTHER" id="PTHR22914">
    <property type="entry name" value="CHITIN SYNTHASE"/>
    <property type="match status" value="1"/>
</dbReference>
<feature type="transmembrane region" description="Helical" evidence="14">
    <location>
        <begin position="605"/>
        <end position="625"/>
    </location>
</feature>
<accession>A0A1B0FQP9</accession>
<keyword evidence="6 14" id="KW-0812">Transmembrane</keyword>
<evidence type="ECO:0000256" key="2">
    <source>
        <dbReference type="ARBA" id="ARBA00012543"/>
    </source>
</evidence>
<feature type="transmembrane region" description="Helical" evidence="14">
    <location>
        <begin position="214"/>
        <end position="233"/>
    </location>
</feature>
<feature type="transmembrane region" description="Helical" evidence="14">
    <location>
        <begin position="1638"/>
        <end position="1659"/>
    </location>
</feature>
<evidence type="ECO:0000313" key="17">
    <source>
        <dbReference type="Proteomes" id="UP000092444"/>
    </source>
</evidence>
<dbReference type="VEuPathDB" id="VectorBase:GMOY006296"/>
<dbReference type="Pfam" id="PF03142">
    <property type="entry name" value="Chitin_synth_2"/>
    <property type="match status" value="1"/>
</dbReference>
<keyword evidence="3" id="KW-1003">Cell membrane</keyword>
<evidence type="ECO:0000256" key="1">
    <source>
        <dbReference type="ARBA" id="ARBA00004651"/>
    </source>
</evidence>
<feature type="transmembrane region" description="Helical" evidence="14">
    <location>
        <begin position="1405"/>
        <end position="1430"/>
    </location>
</feature>
<keyword evidence="10" id="KW-0325">Glycoprotein</keyword>
<feature type="transmembrane region" description="Helical" evidence="14">
    <location>
        <begin position="352"/>
        <end position="376"/>
    </location>
</feature>
<evidence type="ECO:0000256" key="12">
    <source>
        <dbReference type="ARBA" id="ARBA00048014"/>
    </source>
</evidence>
<dbReference type="SUPFAM" id="SSF103473">
    <property type="entry name" value="MFS general substrate transporter"/>
    <property type="match status" value="1"/>
</dbReference>
<keyword evidence="9 14" id="KW-0472">Membrane</keyword>
<evidence type="ECO:0000259" key="15">
    <source>
        <dbReference type="Pfam" id="PF23000"/>
    </source>
</evidence>
<feature type="transmembrane region" description="Helical" evidence="14">
    <location>
        <begin position="1436"/>
        <end position="1455"/>
    </location>
</feature>
<feature type="transmembrane region" description="Helical" evidence="14">
    <location>
        <begin position="1467"/>
        <end position="1486"/>
    </location>
</feature>
<feature type="transmembrane region" description="Helical" evidence="14">
    <location>
        <begin position="1343"/>
        <end position="1370"/>
    </location>
</feature>
<dbReference type="SUPFAM" id="SSF53448">
    <property type="entry name" value="Nucleotide-diphospho-sugar transferases"/>
    <property type="match status" value="1"/>
</dbReference>
<evidence type="ECO:0000256" key="6">
    <source>
        <dbReference type="ARBA" id="ARBA00022692"/>
    </source>
</evidence>
<evidence type="ECO:0000256" key="3">
    <source>
        <dbReference type="ARBA" id="ARBA00022475"/>
    </source>
</evidence>
<organism evidence="16 17">
    <name type="scientific">Glossina morsitans morsitans</name>
    <name type="common">Savannah tsetse fly</name>
    <dbReference type="NCBI Taxonomy" id="37546"/>
    <lineage>
        <taxon>Eukaryota</taxon>
        <taxon>Metazoa</taxon>
        <taxon>Ecdysozoa</taxon>
        <taxon>Arthropoda</taxon>
        <taxon>Hexapoda</taxon>
        <taxon>Insecta</taxon>
        <taxon>Pterygota</taxon>
        <taxon>Neoptera</taxon>
        <taxon>Endopterygota</taxon>
        <taxon>Diptera</taxon>
        <taxon>Brachycera</taxon>
        <taxon>Muscomorpha</taxon>
        <taxon>Hippoboscoidea</taxon>
        <taxon>Glossinidae</taxon>
        <taxon>Glossina</taxon>
    </lineage>
</organism>
<dbReference type="InterPro" id="IPR005828">
    <property type="entry name" value="MFS_sugar_transport-like"/>
</dbReference>
<proteinExistence type="inferred from homology"/>
<dbReference type="Pfam" id="PF23000">
    <property type="entry name" value="ChitinSynthase_IV_N"/>
    <property type="match status" value="1"/>
</dbReference>
<feature type="transmembrane region" description="Helical" evidence="14">
    <location>
        <begin position="388"/>
        <end position="408"/>
    </location>
</feature>
<dbReference type="GO" id="GO:0005886">
    <property type="term" value="C:plasma membrane"/>
    <property type="evidence" value="ECO:0007669"/>
    <property type="project" value="UniProtKB-SubCell"/>
</dbReference>
<feature type="region of interest" description="Disordered" evidence="13">
    <location>
        <begin position="1704"/>
        <end position="1733"/>
    </location>
</feature>
<evidence type="ECO:0000256" key="13">
    <source>
        <dbReference type="SAM" id="MobiDB-lite"/>
    </source>
</evidence>
<evidence type="ECO:0000256" key="11">
    <source>
        <dbReference type="ARBA" id="ARBA00046329"/>
    </source>
</evidence>
<evidence type="ECO:0000256" key="7">
    <source>
        <dbReference type="ARBA" id="ARBA00022989"/>
    </source>
</evidence>
<feature type="compositionally biased region" description="Acidic residues" evidence="13">
    <location>
        <begin position="1711"/>
        <end position="1721"/>
    </location>
</feature>
<evidence type="ECO:0000313" key="16">
    <source>
        <dbReference type="EnsemblMetazoa" id="GMOY006296-PA"/>
    </source>
</evidence>
<keyword evidence="4" id="KW-0328">Glycosyltransferase</keyword>
<feature type="transmembrane region" description="Helical" evidence="14">
    <location>
        <begin position="705"/>
        <end position="723"/>
    </location>
</feature>
<dbReference type="InterPro" id="IPR036259">
    <property type="entry name" value="MFS_trans_sf"/>
</dbReference>